<comment type="subcellular location">
    <subcellularLocation>
        <location evidence="9 10">Cytoplasm</location>
    </subcellularLocation>
</comment>
<dbReference type="InterPro" id="IPR035990">
    <property type="entry name" value="TIM_sf"/>
</dbReference>
<dbReference type="EC" id="5.3.1.1" evidence="3 9"/>
<evidence type="ECO:0000256" key="8">
    <source>
        <dbReference type="ARBA" id="ARBA00023235"/>
    </source>
</evidence>
<evidence type="ECO:0000256" key="1">
    <source>
        <dbReference type="ARBA" id="ARBA00004680"/>
    </source>
</evidence>
<comment type="function">
    <text evidence="9">Involved in the gluconeogenesis. Catalyzes stereospecifically the conversion of dihydroxyacetone phosphate (DHAP) to D-glyceraldehyde-3-phosphate (G3P).</text>
</comment>
<comment type="subunit">
    <text evidence="9 10">Homodimer.</text>
</comment>
<dbReference type="SUPFAM" id="SSF51351">
    <property type="entry name" value="Triosephosphate isomerase (TIM)"/>
    <property type="match status" value="1"/>
</dbReference>
<dbReference type="AlphaFoldDB" id="A0A1J5P4B2"/>
<comment type="similarity">
    <text evidence="2 9 10">Belongs to the triosephosphate isomerase family.</text>
</comment>
<feature type="binding site" evidence="9">
    <location>
        <begin position="232"/>
        <end position="233"/>
    </location>
    <ligand>
        <name>substrate</name>
    </ligand>
</feature>
<dbReference type="Pfam" id="PF00121">
    <property type="entry name" value="TIM"/>
    <property type="match status" value="1"/>
</dbReference>
<dbReference type="HAMAP" id="MF_00147_B">
    <property type="entry name" value="TIM_B"/>
    <property type="match status" value="1"/>
</dbReference>
<comment type="caution">
    <text evidence="11">The sequence shown here is derived from an EMBL/GenBank/DDBJ whole genome shotgun (WGS) entry which is preliminary data.</text>
</comment>
<dbReference type="GO" id="GO:0006096">
    <property type="term" value="P:glycolytic process"/>
    <property type="evidence" value="ECO:0007669"/>
    <property type="project" value="UniProtKB-UniRule"/>
</dbReference>
<feature type="binding site" evidence="9">
    <location>
        <begin position="9"/>
        <end position="11"/>
    </location>
    <ligand>
        <name>substrate</name>
    </ligand>
</feature>
<dbReference type="GO" id="GO:0005829">
    <property type="term" value="C:cytosol"/>
    <property type="evidence" value="ECO:0007669"/>
    <property type="project" value="TreeGrafter"/>
</dbReference>
<feature type="active site" description="Proton acceptor" evidence="9">
    <location>
        <position position="166"/>
    </location>
</feature>
<dbReference type="PANTHER" id="PTHR21139">
    <property type="entry name" value="TRIOSEPHOSPHATE ISOMERASE"/>
    <property type="match status" value="1"/>
</dbReference>
<feature type="binding site" evidence="9">
    <location>
        <position position="172"/>
    </location>
    <ligand>
        <name>substrate</name>
    </ligand>
</feature>
<evidence type="ECO:0000256" key="9">
    <source>
        <dbReference type="HAMAP-Rule" id="MF_00147"/>
    </source>
</evidence>
<evidence type="ECO:0000256" key="4">
    <source>
        <dbReference type="ARBA" id="ARBA00019397"/>
    </source>
</evidence>
<comment type="pathway">
    <text evidence="9 10">Carbohydrate biosynthesis; gluconeogenesis.</text>
</comment>
<dbReference type="PANTHER" id="PTHR21139:SF42">
    <property type="entry name" value="TRIOSEPHOSPHATE ISOMERASE"/>
    <property type="match status" value="1"/>
</dbReference>
<dbReference type="InterPro" id="IPR020861">
    <property type="entry name" value="Triosephosphate_isomerase_AS"/>
</dbReference>
<dbReference type="UniPathway" id="UPA00138"/>
<dbReference type="GO" id="GO:0046166">
    <property type="term" value="P:glyceraldehyde-3-phosphate biosynthetic process"/>
    <property type="evidence" value="ECO:0007669"/>
    <property type="project" value="TreeGrafter"/>
</dbReference>
<feature type="active site" description="Electrophile" evidence="9">
    <location>
        <position position="94"/>
    </location>
</feature>
<sequence length="250" mass="26807">MRRPIVAGNWKMHNTTVEARDLVTLLRPLVGTARAEVVVCPPFTAIAATVNAASGSNISVGAQDLFWEDKGAYTGEVSGPMLRDLGCRYVIIGHSERRQYFGETDATVNKKLLAAYRNKLLPIVCVGETLAEREAGHTLEVVSRQVREGLKGLESGQARDLVVAYEPVWAIGTGKTATAADAQEVIAFIRKTLGEMYGETAAAIRIQYGGSVRPENIAELMAQPDIDGALVGGASLDAVSFAAIVNYDEK</sequence>
<dbReference type="InterPro" id="IPR022896">
    <property type="entry name" value="TrioseP_Isoase_bac/euk"/>
</dbReference>
<dbReference type="Gene3D" id="3.20.20.70">
    <property type="entry name" value="Aldolase class I"/>
    <property type="match status" value="1"/>
</dbReference>
<dbReference type="OrthoDB" id="9809429at2"/>
<feature type="binding site" evidence="9">
    <location>
        <position position="211"/>
    </location>
    <ligand>
        <name>substrate</name>
    </ligand>
</feature>
<evidence type="ECO:0000256" key="3">
    <source>
        <dbReference type="ARBA" id="ARBA00011940"/>
    </source>
</evidence>
<dbReference type="FunFam" id="3.20.20.70:FF:000016">
    <property type="entry name" value="Triosephosphate isomerase"/>
    <property type="match status" value="1"/>
</dbReference>
<organism evidence="11 12">
    <name type="scientific">Neomoorella thermoacetica</name>
    <name type="common">Clostridium thermoaceticum</name>
    <dbReference type="NCBI Taxonomy" id="1525"/>
    <lineage>
        <taxon>Bacteria</taxon>
        <taxon>Bacillati</taxon>
        <taxon>Bacillota</taxon>
        <taxon>Clostridia</taxon>
        <taxon>Neomoorellales</taxon>
        <taxon>Neomoorellaceae</taxon>
        <taxon>Neomoorella</taxon>
    </lineage>
</organism>
<dbReference type="InterPro" id="IPR000652">
    <property type="entry name" value="Triosephosphate_isomerase"/>
</dbReference>
<comment type="catalytic activity">
    <reaction evidence="9 10">
        <text>D-glyceraldehyde 3-phosphate = dihydroxyacetone phosphate</text>
        <dbReference type="Rhea" id="RHEA:18585"/>
        <dbReference type="ChEBI" id="CHEBI:57642"/>
        <dbReference type="ChEBI" id="CHEBI:59776"/>
        <dbReference type="EC" id="5.3.1.1"/>
    </reaction>
</comment>
<dbReference type="UniPathway" id="UPA00109">
    <property type="reaction ID" value="UER00189"/>
</dbReference>
<evidence type="ECO:0000313" key="12">
    <source>
        <dbReference type="Proteomes" id="UP000182811"/>
    </source>
</evidence>
<dbReference type="GO" id="GO:0004807">
    <property type="term" value="F:triose-phosphate isomerase activity"/>
    <property type="evidence" value="ECO:0007669"/>
    <property type="project" value="UniProtKB-UniRule"/>
</dbReference>
<evidence type="ECO:0000256" key="6">
    <source>
        <dbReference type="ARBA" id="ARBA00022490"/>
    </source>
</evidence>
<dbReference type="CDD" id="cd00311">
    <property type="entry name" value="TIM"/>
    <property type="match status" value="1"/>
</dbReference>
<dbReference type="GO" id="GO:0006094">
    <property type="term" value="P:gluconeogenesis"/>
    <property type="evidence" value="ECO:0007669"/>
    <property type="project" value="UniProtKB-UniRule"/>
</dbReference>
<dbReference type="Proteomes" id="UP000182811">
    <property type="component" value="Unassembled WGS sequence"/>
</dbReference>
<evidence type="ECO:0000256" key="2">
    <source>
        <dbReference type="ARBA" id="ARBA00007422"/>
    </source>
</evidence>
<reference evidence="11 12" key="1">
    <citation type="submission" date="2016-08" db="EMBL/GenBank/DDBJ databases">
        <title>Genome-based comparison of Moorella thermoacetic strains.</title>
        <authorList>
            <person name="Poehlein A."/>
            <person name="Bengelsdorf F.R."/>
            <person name="Esser C."/>
            <person name="Duerre P."/>
            <person name="Daniel R."/>
        </authorList>
    </citation>
    <scope>NUCLEOTIDE SEQUENCE [LARGE SCALE GENOMIC DNA]</scope>
    <source>
        <strain evidence="11 12">DSM 21394</strain>
    </source>
</reference>
<name>A0A1J5P4B2_NEOTH</name>
<keyword evidence="6 9" id="KW-0963">Cytoplasm</keyword>
<keyword evidence="7 9" id="KW-0324">Glycolysis</keyword>
<dbReference type="PROSITE" id="PS00171">
    <property type="entry name" value="TIM_1"/>
    <property type="match status" value="1"/>
</dbReference>
<accession>A0A1J5P4B2</accession>
<evidence type="ECO:0000256" key="5">
    <source>
        <dbReference type="ARBA" id="ARBA00022432"/>
    </source>
</evidence>
<gene>
    <name evidence="9 11" type="primary">tpiA</name>
    <name evidence="11" type="ORF">MOTE_17490</name>
</gene>
<dbReference type="NCBIfam" id="TIGR00419">
    <property type="entry name" value="tim"/>
    <property type="match status" value="1"/>
</dbReference>
<evidence type="ECO:0000256" key="10">
    <source>
        <dbReference type="RuleBase" id="RU363013"/>
    </source>
</evidence>
<protein>
    <recommendedName>
        <fullName evidence="4 9">Triosephosphate isomerase</fullName>
        <shortName evidence="9">TIM</shortName>
        <shortName evidence="9">TPI</shortName>
        <ecNumber evidence="3 9">5.3.1.1</ecNumber>
    </recommendedName>
    <alternativeName>
        <fullName evidence="9">Triose-phosphate isomerase</fullName>
    </alternativeName>
</protein>
<dbReference type="EMBL" id="MDDC01000012">
    <property type="protein sequence ID" value="OIQ58757.1"/>
    <property type="molecule type" value="Genomic_DNA"/>
</dbReference>
<dbReference type="PROSITE" id="PS51440">
    <property type="entry name" value="TIM_2"/>
    <property type="match status" value="1"/>
</dbReference>
<keyword evidence="8 9" id="KW-0413">Isomerase</keyword>
<evidence type="ECO:0000256" key="7">
    <source>
        <dbReference type="ARBA" id="ARBA00023152"/>
    </source>
</evidence>
<proteinExistence type="inferred from homology"/>
<dbReference type="InterPro" id="IPR013785">
    <property type="entry name" value="Aldolase_TIM"/>
</dbReference>
<comment type="pathway">
    <text evidence="1 9 10">Carbohydrate degradation; glycolysis; D-glyceraldehyde 3-phosphate from glycerone phosphate: step 1/1.</text>
</comment>
<evidence type="ECO:0000313" key="11">
    <source>
        <dbReference type="EMBL" id="OIQ58757.1"/>
    </source>
</evidence>
<keyword evidence="5 9" id="KW-0312">Gluconeogenesis</keyword>
<dbReference type="GO" id="GO:0019563">
    <property type="term" value="P:glycerol catabolic process"/>
    <property type="evidence" value="ECO:0007669"/>
    <property type="project" value="TreeGrafter"/>
</dbReference>